<proteinExistence type="predicted"/>
<keyword evidence="2" id="KW-1185">Reference proteome</keyword>
<protein>
    <submittedName>
        <fullName evidence="1">Uncharacterized protein</fullName>
    </submittedName>
</protein>
<gene>
    <name evidence="1" type="ORF">POCTA_138.1.T0750238</name>
</gene>
<evidence type="ECO:0000313" key="2">
    <source>
        <dbReference type="Proteomes" id="UP000683925"/>
    </source>
</evidence>
<sequence length="169" mass="19673">MSQVSQKALSTSLRNLSGGEFEQVEMKDQKQTILPEDFIHKNFCQQIHLHQILSFIGKVSNLIEFKHINYQSIEKAYQQSSFLQKLPIQLFIRYVNFSKFLNINMQTRLSSTHIDVSFNLLFILKLVNLNLTISYAISSREALNILTNHSFVTFQIFYLGNTKNSSAFW</sequence>
<comment type="caution">
    <text evidence="1">The sequence shown here is derived from an EMBL/GenBank/DDBJ whole genome shotgun (WGS) entry which is preliminary data.</text>
</comment>
<dbReference type="Proteomes" id="UP000683925">
    <property type="component" value="Unassembled WGS sequence"/>
</dbReference>
<organism evidence="1 2">
    <name type="scientific">Paramecium octaurelia</name>
    <dbReference type="NCBI Taxonomy" id="43137"/>
    <lineage>
        <taxon>Eukaryota</taxon>
        <taxon>Sar</taxon>
        <taxon>Alveolata</taxon>
        <taxon>Ciliophora</taxon>
        <taxon>Intramacronucleata</taxon>
        <taxon>Oligohymenophorea</taxon>
        <taxon>Peniculida</taxon>
        <taxon>Parameciidae</taxon>
        <taxon>Paramecium</taxon>
    </lineage>
</organism>
<name>A0A8S1VT10_PAROT</name>
<reference evidence="1" key="1">
    <citation type="submission" date="2021-01" db="EMBL/GenBank/DDBJ databases">
        <authorList>
            <consortium name="Genoscope - CEA"/>
            <person name="William W."/>
        </authorList>
    </citation>
    <scope>NUCLEOTIDE SEQUENCE</scope>
</reference>
<dbReference type="EMBL" id="CAJJDP010000074">
    <property type="protein sequence ID" value="CAD8180804.1"/>
    <property type="molecule type" value="Genomic_DNA"/>
</dbReference>
<dbReference type="AlphaFoldDB" id="A0A8S1VT10"/>
<accession>A0A8S1VT10</accession>
<evidence type="ECO:0000313" key="1">
    <source>
        <dbReference type="EMBL" id="CAD8180804.1"/>
    </source>
</evidence>